<feature type="region of interest" description="Disordered" evidence="7">
    <location>
        <begin position="439"/>
        <end position="534"/>
    </location>
</feature>
<gene>
    <name evidence="11" type="primary">LOC101895985</name>
</gene>
<feature type="compositionally biased region" description="Basic and acidic residues" evidence="7">
    <location>
        <begin position="1138"/>
        <end position="1176"/>
    </location>
</feature>
<dbReference type="Pfam" id="PF12931">
    <property type="entry name" value="TPR_Sec16"/>
    <property type="match status" value="1"/>
</dbReference>
<feature type="compositionally biased region" description="Low complexity" evidence="7">
    <location>
        <begin position="72"/>
        <end position="92"/>
    </location>
</feature>
<evidence type="ECO:0000313" key="10">
    <source>
        <dbReference type="Proteomes" id="UP001652621"/>
    </source>
</evidence>
<comment type="subcellular location">
    <subcellularLocation>
        <location evidence="1">Endoplasmic reticulum</location>
    </subcellularLocation>
    <subcellularLocation>
        <location evidence="6">Golgi apparatus membrane</location>
    </subcellularLocation>
</comment>
<reference evidence="11" key="1">
    <citation type="submission" date="2025-08" db="UniProtKB">
        <authorList>
            <consortium name="RefSeq"/>
        </authorList>
    </citation>
    <scope>IDENTIFICATION</scope>
    <source>
        <strain evidence="11">Aabys</strain>
        <tissue evidence="11">Whole body</tissue>
    </source>
</reference>
<feature type="compositionally biased region" description="Basic residues" evidence="7">
    <location>
        <begin position="1391"/>
        <end position="1401"/>
    </location>
</feature>
<feature type="domain" description="Sec16 Sec23-binding" evidence="8">
    <location>
        <begin position="1735"/>
        <end position="1980"/>
    </location>
</feature>
<feature type="region of interest" description="Disordered" evidence="7">
    <location>
        <begin position="345"/>
        <end position="427"/>
    </location>
</feature>
<dbReference type="GeneID" id="101895985"/>
<accession>A0ABM3UY41</accession>
<proteinExistence type="inferred from homology"/>
<feature type="compositionally biased region" description="Low complexity" evidence="7">
    <location>
        <begin position="446"/>
        <end position="457"/>
    </location>
</feature>
<evidence type="ECO:0000259" key="8">
    <source>
        <dbReference type="Pfam" id="PF12931"/>
    </source>
</evidence>
<feature type="compositionally biased region" description="Low complexity" evidence="7">
    <location>
        <begin position="2248"/>
        <end position="2306"/>
    </location>
</feature>
<feature type="compositionally biased region" description="Basic and acidic residues" evidence="7">
    <location>
        <begin position="1058"/>
        <end position="1089"/>
    </location>
</feature>
<feature type="compositionally biased region" description="Low complexity" evidence="7">
    <location>
        <begin position="2129"/>
        <end position="2180"/>
    </location>
</feature>
<keyword evidence="3 6" id="KW-0813">Transport</keyword>
<feature type="compositionally biased region" description="Gly residues" evidence="7">
    <location>
        <begin position="354"/>
        <end position="364"/>
    </location>
</feature>
<keyword evidence="10" id="KW-1185">Reference proteome</keyword>
<dbReference type="InterPro" id="IPR024298">
    <property type="entry name" value="Sec16_Sec23-bd"/>
</dbReference>
<feature type="compositionally biased region" description="Low complexity" evidence="7">
    <location>
        <begin position="2368"/>
        <end position="2393"/>
    </location>
</feature>
<evidence type="ECO:0000256" key="2">
    <source>
        <dbReference type="ARBA" id="ARBA00005927"/>
    </source>
</evidence>
<feature type="region of interest" description="Disordered" evidence="7">
    <location>
        <begin position="2353"/>
        <end position="2469"/>
    </location>
</feature>
<keyword evidence="4 6" id="KW-0256">Endoplasmic reticulum</keyword>
<feature type="compositionally biased region" description="Low complexity" evidence="7">
    <location>
        <begin position="2315"/>
        <end position="2332"/>
    </location>
</feature>
<organism evidence="10 11">
    <name type="scientific">Musca domestica</name>
    <name type="common">House fly</name>
    <dbReference type="NCBI Taxonomy" id="7370"/>
    <lineage>
        <taxon>Eukaryota</taxon>
        <taxon>Metazoa</taxon>
        <taxon>Ecdysozoa</taxon>
        <taxon>Arthropoda</taxon>
        <taxon>Hexapoda</taxon>
        <taxon>Insecta</taxon>
        <taxon>Pterygota</taxon>
        <taxon>Neoptera</taxon>
        <taxon>Endopterygota</taxon>
        <taxon>Diptera</taxon>
        <taxon>Brachycera</taxon>
        <taxon>Muscomorpha</taxon>
        <taxon>Muscoidea</taxon>
        <taxon>Muscidae</taxon>
        <taxon>Musca</taxon>
    </lineage>
</organism>
<feature type="domain" description="Sec16 central conserved" evidence="9">
    <location>
        <begin position="1523"/>
        <end position="1631"/>
    </location>
</feature>
<evidence type="ECO:0000256" key="1">
    <source>
        <dbReference type="ARBA" id="ARBA00004240"/>
    </source>
</evidence>
<evidence type="ECO:0000256" key="5">
    <source>
        <dbReference type="ARBA" id="ARBA00022892"/>
    </source>
</evidence>
<dbReference type="Proteomes" id="UP001652621">
    <property type="component" value="Unplaced"/>
</dbReference>
<dbReference type="InterPro" id="IPR024340">
    <property type="entry name" value="Sec16_CCD"/>
</dbReference>
<feature type="compositionally biased region" description="Acidic residues" evidence="7">
    <location>
        <begin position="1044"/>
        <end position="1055"/>
    </location>
</feature>
<feature type="compositionally biased region" description="Polar residues" evidence="7">
    <location>
        <begin position="517"/>
        <end position="526"/>
    </location>
</feature>
<feature type="region of interest" description="Disordered" evidence="7">
    <location>
        <begin position="2506"/>
        <end position="2606"/>
    </location>
</feature>
<evidence type="ECO:0000256" key="3">
    <source>
        <dbReference type="ARBA" id="ARBA00022448"/>
    </source>
</evidence>
<feature type="compositionally biased region" description="Low complexity" evidence="7">
    <location>
        <begin position="14"/>
        <end position="55"/>
    </location>
</feature>
<feature type="region of interest" description="Disordered" evidence="7">
    <location>
        <begin position="759"/>
        <end position="820"/>
    </location>
</feature>
<feature type="compositionally biased region" description="Polar residues" evidence="7">
    <location>
        <begin position="376"/>
        <end position="386"/>
    </location>
</feature>
<feature type="compositionally biased region" description="Low complexity" evidence="7">
    <location>
        <begin position="2527"/>
        <end position="2556"/>
    </location>
</feature>
<evidence type="ECO:0000313" key="11">
    <source>
        <dbReference type="RefSeq" id="XP_058978446.1"/>
    </source>
</evidence>
<feature type="compositionally biased region" description="Low complexity" evidence="7">
    <location>
        <begin position="387"/>
        <end position="400"/>
    </location>
</feature>
<keyword evidence="6" id="KW-0333">Golgi apparatus</keyword>
<feature type="region of interest" description="Disordered" evidence="7">
    <location>
        <begin position="2112"/>
        <end position="2183"/>
    </location>
</feature>
<feature type="compositionally biased region" description="Polar residues" evidence="7">
    <location>
        <begin position="2677"/>
        <end position="2702"/>
    </location>
</feature>
<feature type="compositionally biased region" description="Basic and acidic residues" evidence="7">
    <location>
        <begin position="1699"/>
        <end position="1711"/>
    </location>
</feature>
<evidence type="ECO:0000256" key="7">
    <source>
        <dbReference type="SAM" id="MobiDB-lite"/>
    </source>
</evidence>
<keyword evidence="6" id="KW-0653">Protein transport</keyword>
<feature type="region of interest" description="Disordered" evidence="7">
    <location>
        <begin position="638"/>
        <end position="692"/>
    </location>
</feature>
<evidence type="ECO:0000256" key="6">
    <source>
        <dbReference type="RuleBase" id="RU364101"/>
    </source>
</evidence>
<protein>
    <recommendedName>
        <fullName evidence="6">Protein transport protein sec16</fullName>
    </recommendedName>
</protein>
<feature type="compositionally biased region" description="Low complexity" evidence="7">
    <location>
        <begin position="365"/>
        <end position="375"/>
    </location>
</feature>
<dbReference type="PANTHER" id="PTHR13402:SF6">
    <property type="entry name" value="SECRETORY 16, ISOFORM I"/>
    <property type="match status" value="1"/>
</dbReference>
<feature type="compositionally biased region" description="Pro residues" evidence="7">
    <location>
        <begin position="650"/>
        <end position="668"/>
    </location>
</feature>
<feature type="region of interest" description="Disordered" evidence="7">
    <location>
        <begin position="860"/>
        <end position="1272"/>
    </location>
</feature>
<feature type="compositionally biased region" description="Basic and acidic residues" evidence="7">
    <location>
        <begin position="1103"/>
        <end position="1127"/>
    </location>
</feature>
<feature type="region of interest" description="Disordered" evidence="7">
    <location>
        <begin position="1"/>
        <end position="92"/>
    </location>
</feature>
<feature type="compositionally biased region" description="Low complexity" evidence="7">
    <location>
        <begin position="867"/>
        <end position="881"/>
    </location>
</feature>
<keyword evidence="6" id="KW-0472">Membrane</keyword>
<feature type="compositionally biased region" description="Low complexity" evidence="7">
    <location>
        <begin position="1655"/>
        <end position="1666"/>
    </location>
</feature>
<dbReference type="PANTHER" id="PTHR13402">
    <property type="entry name" value="RGPR-RELATED"/>
    <property type="match status" value="1"/>
</dbReference>
<keyword evidence="5 6" id="KW-0931">ER-Golgi transport</keyword>
<evidence type="ECO:0000256" key="4">
    <source>
        <dbReference type="ARBA" id="ARBA00022824"/>
    </source>
</evidence>
<feature type="compositionally biased region" description="Low complexity" evidence="7">
    <location>
        <begin position="2567"/>
        <end position="2606"/>
    </location>
</feature>
<feature type="compositionally biased region" description="Polar residues" evidence="7">
    <location>
        <begin position="229"/>
        <end position="249"/>
    </location>
</feature>
<feature type="compositionally biased region" description="Low complexity" evidence="7">
    <location>
        <begin position="500"/>
        <end position="516"/>
    </location>
</feature>
<evidence type="ECO:0000259" key="9">
    <source>
        <dbReference type="Pfam" id="PF12932"/>
    </source>
</evidence>
<feature type="compositionally biased region" description="Basic and acidic residues" evidence="7">
    <location>
        <begin position="1204"/>
        <end position="1219"/>
    </location>
</feature>
<feature type="compositionally biased region" description="Polar residues" evidence="7">
    <location>
        <begin position="2394"/>
        <end position="2406"/>
    </location>
</feature>
<feature type="region of interest" description="Disordered" evidence="7">
    <location>
        <begin position="602"/>
        <end position="623"/>
    </location>
</feature>
<feature type="region of interest" description="Disordered" evidence="7">
    <location>
        <begin position="1349"/>
        <end position="1369"/>
    </location>
</feature>
<feature type="region of interest" description="Disordered" evidence="7">
    <location>
        <begin position="2662"/>
        <end position="2702"/>
    </location>
</feature>
<dbReference type="Pfam" id="PF12932">
    <property type="entry name" value="Sec16"/>
    <property type="match status" value="1"/>
</dbReference>
<feature type="compositionally biased region" description="Low complexity" evidence="7">
    <location>
        <begin position="250"/>
        <end position="278"/>
    </location>
</feature>
<feature type="region of interest" description="Disordered" evidence="7">
    <location>
        <begin position="136"/>
        <end position="188"/>
    </location>
</feature>
<sequence>MSWVHHQNQHHPTHQTSNHQKSTTTPLLSSTSTSSSSKQQTFNINVSSSNNPSVIQQKQVSAATAAPPPLRSGSLAQQPSSSSLPSSVALRTTQSSNLSSALANNSTLLMTSQQHQPQYSSQKSTNLLTNSLGTRMRLNNAAGPPPYQQQQQQQQHVHAPTSQANMGHHHATNNNNNPMPLNQGAPYQNQQNSWQNLQTATTQNYLSATKMIPQQATQPPMPPAMAGASGNTTNAKNWQHNYQNSNVMYQQQQQQQQQQQPPQQLQQQWPQQQQQQQQNPGNAAAATYDNLFNHVVPQAAQQQQVSNAAYQQQQQQPTPAAAASYFQQTTAGSVGPSANAVNFFDNANNNQSNTGGGGGGGADGWGDWDWNDNSTIDANGSQNINESSQQQQQPPTLAAAHPPPASSASTVANDLQHHPPPPPSAAAQIQANNSNIIADSFSQPQNNDSWNWNASNDNEQHIPTNEPKLEQQQQQQHNDNWNWNSSNDMEQPATNDHSNDNWNWQTNENQQQLTTNAASQQHQQPSLEKPPTKPTEIQAPVFVNQKPENPIPIVQMATSTAVNSENYNYNSPASQAMAPSTNNIPNTVFVSQAKPVTLPSRQYASPPMGNTPVSENPPETALMPPQAFQNTVEEPPATISRPANVQTPSLPGPPPTLAAPPGMPPAVPPASATSAAAGNPFKRSGLAQHHRASGLMATTAPPAVVPPAPMAMAPPSAFNMPAPPPPADFANPSAAAITLMEPENNEMPLQENQEILTPPVGSITLPNAGPQNSSTTSSNQTAPPNDERNQYLQTSHLSENSEEQSGEADGGLLPPPGLSRLVLGEPELEASQRMVMGTEAHTATVAAPISDVMHLEERHADGEDTASENAAPNPDPSSSNSTTDRNLYMVPGESNVANQQQLQTPQQQQPQRVVTGVELQEQREIEMDGENLEDQQQPQHQVLSPEARNEPPVEGADESIDNGLTAGPNNPVPEPMEIHAPPSSKPKDNHPISSPNDEDDSDERLLNDRASSSKSRSKYETERHGASSSSRRRRDKRSMQRYDSEEEYLNSEDGGEYSSDREERERRERNSEQQRRRNYREGSVRSDRGGDEEDNKRSRRQPGARDKRDKYYYDEERSRGVKSENRRQRQRGGGGYENDSRYETEESTRFDARKESSRRSMRHPDSERRGERRHQGSDQGGDYDDYQRRGGYRSSKRSGGDNYESDRRERRRDDYDTVERRRRSDKHRDPRYRVDDPRYDPREYEEYRKHSSRNARESDLEKEQGGPGSRRMLHDPRHAAAAMYGGYPSAGGYYDPYTAYYYQQMARTNPQAYAEWYKKYYGQHAGAGTGAVAAGGVAGVMPAMPGAGETAAATGNDGRESVHSGRSSAHNDMVKDRYTHAYITQANEYHRHYHQQQHHHQQQQQQHQLHYHQQQQMAFNQTHNSTMLDEDSLNQSTSLYSGIGIGGGGPSRAHSQTNLSQIHGGYYVTPTVAAAAAMASGGPASAMYYARSDYAESRSGARDPDPIATEPQRLTPCKFINEHAVVSFGSGLLVTVKPKYTPHGHISNIVKLLKFKPNDETRKLFKVFPGPLVRGLTHKKTVIEFCQEQIRLGPMETTIYAKQLISNNAEKYRGSYTLMWNLLILLLKQNGMVVGTDIAELLLKNQQQFAYQTPSSTLNSSLKSKSGANSPVAAAEQEDPTATTKDTDNPEEANPENSSRNEDHEENRLDSGEDEAKDEATSSTLTDSEITEKFRNYLLYGNVNEALDWATDNNLWGHALFLASKLDRRSHANVMMKFANKLALNDPLQTLYQLMSGRTPSSVTCVQDEKWGDWRPHLSMILSNTSQKPELDRKAITTLGDSLFNRGDLYAAHFCYLMAQVNFGRYQESATQETSLQQHLPKLVLLGSSHYKQFQDFAHNEAIIMTEIYEYACSLNDEKFSITEFQPYKFLLATRLLDYGFHLKSLMYLEQIAVHIARDPSKYEGSFINKVYELADRLKYYDPVLEKTIDDQQQQGQDEAGDGNLNQSQQQMEEQKWLQSLRQMAQQYKIDCGLAVAASSTLAAPSVSMMDGQQPNPAMVDPSYNYQQQQIDQQFMEINKQFSELNLQYQNNNQEANQQQQQQPTFYNPELMQQNSQPHADPLQQPASLDPYQQQNDQPLNQDPQQQQQPLDPQNPNQDLYQQQQQQQSSSYMQPDPQYQGYTQAYYDPSQQHYNNNDPSLDQQTTATDNAAYDYWSQQQQQQMQGGYGSEEPPSDKHESYESPEVTLAKAKSLPKPKTASSPPSAAKTTANTNSSSSLYLNNNNNNNNNNKKSSSSSLMKSSSLLQQHQHQKNKTMTTTTTMRTSSSSNNKNHAKKSLDSAAANHHLAFNKLDHESSTASIKDPYNPNTTTTTPQSSLSPTSPTTTATMPFSINNNARPTISMPKSKTYDTDDETNQAADKQQKGQQKSGGTSNDSKQQQQQAAAAQKNKENKDAKNASNSNQNSGWFGGIWNKFSLKPKNQMILPDDKNPSIVWDPEKKKWVNTDADEQAEEAFKPPPKMGDLMPQASQGPPSQQQQQQQPPQQQHQSQTQQPQIAFMDPQQYVPTASSTPLSSSQQPQQPTATTNVAAAPNNQNNPAPAKTPTLQSNMFKMQRNRTLKNAYVDVFNPSGAPVNKAAENILAPALPPATVPQSGFFIPGGTGSGPATGNGGQDTSGGYQQQAQDTPQFYNPNQYGAGTGY</sequence>
<dbReference type="Gene3D" id="1.25.40.1030">
    <property type="match status" value="1"/>
</dbReference>
<feature type="region of interest" description="Disordered" evidence="7">
    <location>
        <begin position="1991"/>
        <end position="2012"/>
    </location>
</feature>
<feature type="region of interest" description="Disordered" evidence="7">
    <location>
        <begin position="2218"/>
        <end position="2339"/>
    </location>
</feature>
<feature type="compositionally biased region" description="Basic and acidic residues" evidence="7">
    <location>
        <begin position="1226"/>
        <end position="1264"/>
    </location>
</feature>
<dbReference type="CDD" id="cd09233">
    <property type="entry name" value="ACE1-Sec16-like"/>
    <property type="match status" value="1"/>
</dbReference>
<feature type="region of interest" description="Disordered" evidence="7">
    <location>
        <begin position="1655"/>
        <end position="1727"/>
    </location>
</feature>
<feature type="compositionally biased region" description="Low complexity" evidence="7">
    <location>
        <begin position="471"/>
        <end position="488"/>
    </location>
</feature>
<feature type="compositionally biased region" description="Low complexity" evidence="7">
    <location>
        <begin position="1402"/>
        <end position="1416"/>
    </location>
</feature>
<feature type="compositionally biased region" description="Low complexity" evidence="7">
    <location>
        <begin position="770"/>
        <end position="784"/>
    </location>
</feature>
<name>A0ABM3UY41_MUSDO</name>
<feature type="compositionally biased region" description="Low complexity" evidence="7">
    <location>
        <begin position="899"/>
        <end position="911"/>
    </location>
</feature>
<feature type="region of interest" description="Disordered" evidence="7">
    <location>
        <begin position="215"/>
        <end position="283"/>
    </location>
</feature>
<dbReference type="RefSeq" id="XP_058978446.1">
    <property type="nucleotide sequence ID" value="XM_059122463.1"/>
</dbReference>
<feature type="compositionally biased region" description="Gly residues" evidence="7">
    <location>
        <begin position="2662"/>
        <end position="2676"/>
    </location>
</feature>
<comment type="similarity">
    <text evidence="2 6">Belongs to the SEC16 family.</text>
</comment>
<feature type="compositionally biased region" description="Low complexity" evidence="7">
    <location>
        <begin position="2425"/>
        <end position="2448"/>
    </location>
</feature>
<feature type="region of interest" description="Disordered" evidence="7">
    <location>
        <begin position="1391"/>
        <end position="1416"/>
    </location>
</feature>